<gene>
    <name evidence="2" type="ORF">LIZ65_01625</name>
</gene>
<proteinExistence type="predicted"/>
<dbReference type="Proteomes" id="UP001299546">
    <property type="component" value="Unassembled WGS sequence"/>
</dbReference>
<name>A0ABS8DC78_9FIRM</name>
<evidence type="ECO:0000313" key="2">
    <source>
        <dbReference type="EMBL" id="MCB7385973.1"/>
    </source>
</evidence>
<organism evidence="2 3">
    <name type="scientific">Bariatricus massiliensis</name>
    <dbReference type="NCBI Taxonomy" id="1745713"/>
    <lineage>
        <taxon>Bacteria</taxon>
        <taxon>Bacillati</taxon>
        <taxon>Bacillota</taxon>
        <taxon>Clostridia</taxon>
        <taxon>Lachnospirales</taxon>
        <taxon>Lachnospiraceae</taxon>
        <taxon>Bariatricus</taxon>
    </lineage>
</organism>
<keyword evidence="3" id="KW-1185">Reference proteome</keyword>
<keyword evidence="1" id="KW-0472">Membrane</keyword>
<dbReference type="InterPro" id="IPR005883">
    <property type="entry name" value="PilM"/>
</dbReference>
<protein>
    <submittedName>
        <fullName evidence="2">Pilus assembly protein PilM</fullName>
    </submittedName>
</protein>
<reference evidence="2 3" key="1">
    <citation type="submission" date="2021-10" db="EMBL/GenBank/DDBJ databases">
        <title>Collection of gut derived symbiotic bacterial strains cultured from healthy donors.</title>
        <authorList>
            <person name="Lin H."/>
            <person name="Littmann E."/>
            <person name="Kohout C."/>
            <person name="Pamer E.G."/>
        </authorList>
    </citation>
    <scope>NUCLEOTIDE SEQUENCE [LARGE SCALE GENOMIC DNA]</scope>
    <source>
        <strain evidence="2 3">DFI.1.165</strain>
    </source>
</reference>
<sequence length="497" mass="55476">MAVSVYLSNNTVQIVCGDARKKQIRVEKIYSLTIPEGSLLNGVITSEMNLKHDLKQIWETYQLPSKGVRLVLDSSQIMLKTVQTPKANAKKILASVAQEFADTINIDQYVFDGKILREEAGQKKVEVLAAAAEQEYLADFVRMFQDIGVTLEGIDVAVNAQMKVLGRIPELKKETMITSHLDGNNLVSTLIVDGNYKYFNRTRLFSEHGTEGFAAEVARTVSSIMQFYSSQKYEKPLEQVYMGGYSAQDYELCREAIERLGMRAQIPENSDAFAMPETGQTVVESDLKGEPVRTCDYIYAIGALIQDKGDIDFYERYRKGQKRTAKSGLGAGKLIPIIVTFGVCAVASAVLLAMNMITQRKIDKAEEYIENPANQLSYMDALDKQAEASRLQSMVREGEGIWEIIHSYPMPNSKVEQEIVQCAGDEVSITVNSYDAKTGVYEFTAQSSNVTIINEFITRLRESAVFANLEYSGYSMEEKTGNYLIMVNGFLNENAGK</sequence>
<dbReference type="Gene3D" id="3.30.1490.300">
    <property type="match status" value="1"/>
</dbReference>
<dbReference type="EMBL" id="JAJCIS010000001">
    <property type="protein sequence ID" value="MCB7385973.1"/>
    <property type="molecule type" value="Genomic_DNA"/>
</dbReference>
<evidence type="ECO:0000256" key="1">
    <source>
        <dbReference type="SAM" id="Phobius"/>
    </source>
</evidence>
<keyword evidence="1" id="KW-1133">Transmembrane helix</keyword>
<comment type="caution">
    <text evidence="2">The sequence shown here is derived from an EMBL/GenBank/DDBJ whole genome shotgun (WGS) entry which is preliminary data.</text>
</comment>
<dbReference type="Gene3D" id="3.30.420.40">
    <property type="match status" value="2"/>
</dbReference>
<feature type="transmembrane region" description="Helical" evidence="1">
    <location>
        <begin position="334"/>
        <end position="354"/>
    </location>
</feature>
<accession>A0ABS8DC78</accession>
<dbReference type="RefSeq" id="WP_066732014.1">
    <property type="nucleotide sequence ID" value="NZ_JAJCIQ010000001.1"/>
</dbReference>
<dbReference type="Pfam" id="PF11104">
    <property type="entry name" value="PilM_2"/>
    <property type="match status" value="1"/>
</dbReference>
<keyword evidence="1" id="KW-0812">Transmembrane</keyword>
<evidence type="ECO:0000313" key="3">
    <source>
        <dbReference type="Proteomes" id="UP001299546"/>
    </source>
</evidence>